<evidence type="ECO:0000256" key="3">
    <source>
        <dbReference type="ARBA" id="ARBA00008834"/>
    </source>
</evidence>
<accession>A0A5N5H9Q1</accession>
<dbReference type="Proteomes" id="UP000327157">
    <property type="component" value="Chromosome 16"/>
</dbReference>
<evidence type="ECO:0000256" key="2">
    <source>
        <dbReference type="ARBA" id="ARBA00006641"/>
    </source>
</evidence>
<proteinExistence type="inferred from homology"/>
<comment type="catalytic activity">
    <reaction evidence="15">
        <text>(1,4-alpha-D-galacturonosyl)n+m + H2O = (1,4-alpha-D-galacturonosyl)n + (1,4-alpha-D-galacturonosyl)m.</text>
        <dbReference type="EC" id="3.2.1.15"/>
    </reaction>
</comment>
<evidence type="ECO:0000256" key="13">
    <source>
        <dbReference type="ARBA" id="ARBA00023295"/>
    </source>
</evidence>
<comment type="subcellular location">
    <subcellularLocation>
        <location evidence="1">Secreted</location>
        <location evidence="1">Cell wall</location>
    </subcellularLocation>
</comment>
<evidence type="ECO:0000256" key="8">
    <source>
        <dbReference type="ARBA" id="ARBA00022670"/>
    </source>
</evidence>
<dbReference type="InterPro" id="IPR046960">
    <property type="entry name" value="PPR_At4g14850-like_plant"/>
</dbReference>
<dbReference type="GO" id="GO:0016920">
    <property type="term" value="F:pyroglutamyl-peptidase activity"/>
    <property type="evidence" value="ECO:0007669"/>
    <property type="project" value="InterPro"/>
</dbReference>
<evidence type="ECO:0000256" key="1">
    <source>
        <dbReference type="ARBA" id="ARBA00004191"/>
    </source>
</evidence>
<keyword evidence="20" id="KW-1185">Reference proteome</keyword>
<dbReference type="CDD" id="cd00501">
    <property type="entry name" value="Peptidase_C15"/>
    <property type="match status" value="1"/>
</dbReference>
<feature type="repeat" description="PPR" evidence="16">
    <location>
        <begin position="576"/>
        <end position="610"/>
    </location>
</feature>
<dbReference type="GO" id="GO:0071555">
    <property type="term" value="P:cell wall organization"/>
    <property type="evidence" value="ECO:0007669"/>
    <property type="project" value="UniProtKB-KW"/>
</dbReference>
<dbReference type="Pfam" id="PF01470">
    <property type="entry name" value="Peptidase_C15"/>
    <property type="match status" value="1"/>
</dbReference>
<keyword evidence="14" id="KW-0961">Cell wall biogenesis/degradation</keyword>
<reference evidence="19 20" key="3">
    <citation type="submission" date="2019-11" db="EMBL/GenBank/DDBJ databases">
        <title>A de novo genome assembly of a pear dwarfing rootstock.</title>
        <authorList>
            <person name="Wang F."/>
            <person name="Wang J."/>
            <person name="Li S."/>
            <person name="Zhang Y."/>
            <person name="Fang M."/>
            <person name="Ma L."/>
            <person name="Zhao Y."/>
            <person name="Jiang S."/>
        </authorList>
    </citation>
    <scope>NUCLEOTIDE SEQUENCE [LARGE SCALE GENOMIC DNA]</scope>
    <source>
        <strain evidence="19">S2</strain>
        <tissue evidence="19">Leaf</tissue>
    </source>
</reference>
<evidence type="ECO:0000256" key="9">
    <source>
        <dbReference type="ARBA" id="ARBA00022729"/>
    </source>
</evidence>
<dbReference type="GO" id="GO:0003723">
    <property type="term" value="F:RNA binding"/>
    <property type="evidence" value="ECO:0007669"/>
    <property type="project" value="InterPro"/>
</dbReference>
<dbReference type="Gene3D" id="1.25.40.10">
    <property type="entry name" value="Tetratricopeptide repeat domain"/>
    <property type="match status" value="5"/>
</dbReference>
<dbReference type="EC" id="3.2.1.15" evidence="4"/>
<dbReference type="Pfam" id="PF01535">
    <property type="entry name" value="PPR"/>
    <property type="match status" value="4"/>
</dbReference>
<reference evidence="19 20" key="1">
    <citation type="submission" date="2019-09" db="EMBL/GenBank/DDBJ databases">
        <authorList>
            <person name="Ou C."/>
        </authorList>
    </citation>
    <scope>NUCLEOTIDE SEQUENCE [LARGE SCALE GENOMIC DNA]</scope>
    <source>
        <strain evidence="19">S2</strain>
        <tissue evidence="19">Leaf</tissue>
    </source>
</reference>
<organism evidence="19 20">
    <name type="scientific">Pyrus ussuriensis x Pyrus communis</name>
    <dbReference type="NCBI Taxonomy" id="2448454"/>
    <lineage>
        <taxon>Eukaryota</taxon>
        <taxon>Viridiplantae</taxon>
        <taxon>Streptophyta</taxon>
        <taxon>Embryophyta</taxon>
        <taxon>Tracheophyta</taxon>
        <taxon>Spermatophyta</taxon>
        <taxon>Magnoliopsida</taxon>
        <taxon>eudicotyledons</taxon>
        <taxon>Gunneridae</taxon>
        <taxon>Pentapetalae</taxon>
        <taxon>rosids</taxon>
        <taxon>fabids</taxon>
        <taxon>Rosales</taxon>
        <taxon>Rosaceae</taxon>
        <taxon>Amygdaloideae</taxon>
        <taxon>Maleae</taxon>
        <taxon>Pyrus</taxon>
    </lineage>
</organism>
<dbReference type="GO" id="GO:0004650">
    <property type="term" value="F:polygalacturonase activity"/>
    <property type="evidence" value="ECO:0007669"/>
    <property type="project" value="UniProtKB-EC"/>
</dbReference>
<dbReference type="GO" id="GO:0006508">
    <property type="term" value="P:proteolysis"/>
    <property type="evidence" value="ECO:0007669"/>
    <property type="project" value="UniProtKB-KW"/>
</dbReference>
<comment type="caution">
    <text evidence="19">The sequence shown here is derived from an EMBL/GenBank/DDBJ whole genome shotgun (WGS) entry which is preliminary data.</text>
</comment>
<dbReference type="GO" id="GO:0005829">
    <property type="term" value="C:cytosol"/>
    <property type="evidence" value="ECO:0007669"/>
    <property type="project" value="InterPro"/>
</dbReference>
<keyword evidence="12" id="KW-0788">Thiol protease</keyword>
<feature type="repeat" description="PPR" evidence="16">
    <location>
        <begin position="679"/>
        <end position="713"/>
    </location>
</feature>
<reference evidence="20" key="2">
    <citation type="submission" date="2019-10" db="EMBL/GenBank/DDBJ databases">
        <title>A de novo genome assembly of a pear dwarfing rootstock.</title>
        <authorList>
            <person name="Wang F."/>
            <person name="Wang J."/>
            <person name="Li S."/>
            <person name="Zhang Y."/>
            <person name="Fang M."/>
            <person name="Ma L."/>
            <person name="Zhao Y."/>
            <person name="Jiang S."/>
        </authorList>
    </citation>
    <scope>NUCLEOTIDE SEQUENCE [LARGE SCALE GENOMIC DNA]</scope>
</reference>
<evidence type="ECO:0000256" key="5">
    <source>
        <dbReference type="ARBA" id="ARBA00022490"/>
    </source>
</evidence>
<dbReference type="Pfam" id="PF13041">
    <property type="entry name" value="PPR_2"/>
    <property type="match status" value="3"/>
</dbReference>
<dbReference type="PROSITE" id="PS00502">
    <property type="entry name" value="POLYGALACTURONASE"/>
    <property type="match status" value="1"/>
</dbReference>
<evidence type="ECO:0000256" key="18">
    <source>
        <dbReference type="RuleBase" id="RU361169"/>
    </source>
</evidence>
<dbReference type="InterPro" id="IPR011990">
    <property type="entry name" value="TPR-like_helical_dom_sf"/>
</dbReference>
<evidence type="ECO:0000313" key="20">
    <source>
        <dbReference type="Proteomes" id="UP000327157"/>
    </source>
</evidence>
<feature type="active site" evidence="17">
    <location>
        <position position="1064"/>
    </location>
</feature>
<dbReference type="Gene3D" id="3.40.630.20">
    <property type="entry name" value="Peptidase C15, pyroglutamyl peptidase I-like"/>
    <property type="match status" value="1"/>
</dbReference>
<evidence type="ECO:0000313" key="19">
    <source>
        <dbReference type="EMBL" id="KAB2624746.1"/>
    </source>
</evidence>
<sequence>MGSEGPKSVVVHVSGFKKFQGVAENPTETIVSNLRVFVEKRGLPAGLKLGSCDVLETAGDGARAALYKAMELGISATDSKSNEQVVWLHLGVNSGAVKFAIERQAVNEATFRCPDELGWQPQQQPIVPEDGGTSRVRETCCSIEAILKILKNRGYDVAISDDAGRFVCNYVYYHSLRFAEEKGHKSLFVHVPLFSRIDEETQMRFVASLLEAIAATSTASSTSSSLRLNSYFEPSARDLVYSNNLKIDGLIKSGDLNTALKLFDEMPVYDVVTYNMLISGHGRHGFPEQAFHFYAEMVSQGIRESASTFSAVLGVCNDAGFCREGMQVHCRVVSLGFGLNLYVGSSLVDLYLHMGLDNVALKLFDELPDRNLAVWNLLLRGFCELGLLDELFGVFSRMELDGVDPNGLTYCYLIRGCSNGRLLDEGKQLHCRIVKDGWVESNVFVANALVDLYSACGSLIDAKEAFEAIQMEDVISWNSIIWVCAENGLLLDALKLFVEMQFWEKRPSICSFVGFLNLASRTENIELGKQMHSYVLKSGFGHGGSVHVQSALIDMYGKCVDIESSVSIYGSVGEKTLVSCNSLMTSLLHCGFIEDVVEMFGLMVDEGIGIDEVTLSTTLKALSISALASLGSCKLVHCCAINSGFESDIAVSCSLIDAYARCGHVKLSRQVFEQLPSLNVICFTSIIHGYARNGMGSEGLDLLQEMILKGLKPDKVTILGVLSGCNHSGLVKEARFVFDSMKKLYDISPDRKHFSCMVDLLGRAGMLEEAEDLLRQAPVNGDCVMWSSLLRSCRVHKNETVGRRTGNCNSKESEMGDGSQFDREDNELNVFDIPTWKSERGSKTLVNVDSFGAAGDGVSDDTQAFQKAWGIACNTTNAVFLVPQGRHYLVNATKFQGPCTDNLIIQIEGTMVAPDEPSNWDPNFPRTWLDFTKLNGVLFQGHGVIDGSGSKWWAASCKTNKTNPCRGAPTAFTIDKSSAIKVKGITIKNAQQMNFVISQCDAVRVNAVQVSAPGDSPNTDGIHITASTNVILQDCKIGTGDDCVSIVNGTSGIKMKRIFCGPGHGISIGSLGKDNSTAMVTKVVLDTAYLRETTNGLRIKTWQGGSGYVRGVRFQNVRMENVSNPIIIDQFYCDSPKPCQNLTSAVEITQVMYMNISGTTTSAKAMKFACSDTVPCSNIVLTDVNLEREDGQVETYCNSAQGFGYGIVHPSADCLNSHDKDSTITDQTAEAELADLTRADIVHTEL</sequence>
<keyword evidence="9" id="KW-0732">Signal</keyword>
<dbReference type="InterPro" id="IPR011050">
    <property type="entry name" value="Pectin_lyase_fold/virulence"/>
</dbReference>
<comment type="similarity">
    <text evidence="3 18">Belongs to the glycosyl hydrolase 28 family.</text>
</comment>
<dbReference type="FunFam" id="1.25.40.10:FF:000242">
    <property type="entry name" value="Pentatricopeptide repeat-containing protein"/>
    <property type="match status" value="1"/>
</dbReference>
<keyword evidence="13 18" id="KW-0326">Glycosidase</keyword>
<dbReference type="PROSITE" id="PS51375">
    <property type="entry name" value="PPR"/>
    <property type="match status" value="5"/>
</dbReference>
<keyword evidence="11 18" id="KW-0378">Hydrolase</keyword>
<evidence type="ECO:0000256" key="10">
    <source>
        <dbReference type="ARBA" id="ARBA00022737"/>
    </source>
</evidence>
<evidence type="ECO:0000256" key="17">
    <source>
        <dbReference type="PROSITE-ProRule" id="PRU10052"/>
    </source>
</evidence>
<dbReference type="Pfam" id="PF00295">
    <property type="entry name" value="Glyco_hydro_28"/>
    <property type="match status" value="1"/>
</dbReference>
<feature type="repeat" description="PPR" evidence="16">
    <location>
        <begin position="473"/>
        <end position="507"/>
    </location>
</feature>
<keyword evidence="6" id="KW-0134">Cell wall</keyword>
<feature type="repeat" description="PPR" evidence="16">
    <location>
        <begin position="371"/>
        <end position="405"/>
    </location>
</feature>
<evidence type="ECO:0000256" key="7">
    <source>
        <dbReference type="ARBA" id="ARBA00022525"/>
    </source>
</evidence>
<dbReference type="GO" id="GO:0009451">
    <property type="term" value="P:RNA modification"/>
    <property type="evidence" value="ECO:0007669"/>
    <property type="project" value="InterPro"/>
</dbReference>
<dbReference type="InterPro" id="IPR012334">
    <property type="entry name" value="Pectin_lyas_fold"/>
</dbReference>
<keyword evidence="10" id="KW-0677">Repeat</keyword>
<dbReference type="InterPro" id="IPR002885">
    <property type="entry name" value="PPR_rpt"/>
</dbReference>
<dbReference type="SUPFAM" id="SSF51126">
    <property type="entry name" value="Pectin lyase-like"/>
    <property type="match status" value="1"/>
</dbReference>
<evidence type="ECO:0000256" key="6">
    <source>
        <dbReference type="ARBA" id="ARBA00022512"/>
    </source>
</evidence>
<evidence type="ECO:0000256" key="14">
    <source>
        <dbReference type="ARBA" id="ARBA00023316"/>
    </source>
</evidence>
<dbReference type="AlphaFoldDB" id="A0A5N5H9Q1"/>
<dbReference type="InterPro" id="IPR000743">
    <property type="entry name" value="Glyco_hydro_28"/>
</dbReference>
<dbReference type="InterPro" id="IPR036440">
    <property type="entry name" value="Peptidase_C15-like_sf"/>
</dbReference>
<dbReference type="Gene3D" id="2.160.20.10">
    <property type="entry name" value="Single-stranded right-handed beta-helix, Pectin lyase-like"/>
    <property type="match status" value="1"/>
</dbReference>
<dbReference type="NCBIfam" id="TIGR00756">
    <property type="entry name" value="PPR"/>
    <property type="match status" value="4"/>
</dbReference>
<protein>
    <recommendedName>
        <fullName evidence="4">endo-polygalacturonase</fullName>
        <ecNumber evidence="4">3.2.1.15</ecNumber>
    </recommendedName>
</protein>
<evidence type="ECO:0000256" key="4">
    <source>
        <dbReference type="ARBA" id="ARBA00012736"/>
    </source>
</evidence>
<comment type="similarity">
    <text evidence="2">Belongs to the peptidase C15 family.</text>
</comment>
<dbReference type="PANTHER" id="PTHR47926">
    <property type="entry name" value="PENTATRICOPEPTIDE REPEAT-CONTAINING PROTEIN"/>
    <property type="match status" value="1"/>
</dbReference>
<keyword evidence="8" id="KW-0645">Protease</keyword>
<evidence type="ECO:0000256" key="16">
    <source>
        <dbReference type="PROSITE-ProRule" id="PRU00708"/>
    </source>
</evidence>
<dbReference type="FunFam" id="3.40.630.20:FF:000003">
    <property type="entry name" value="Pyrrolidone-carboxylate peptidase isoform A"/>
    <property type="match status" value="1"/>
</dbReference>
<dbReference type="GO" id="GO:0005975">
    <property type="term" value="P:carbohydrate metabolic process"/>
    <property type="evidence" value="ECO:0007669"/>
    <property type="project" value="InterPro"/>
</dbReference>
<dbReference type="EMBL" id="SMOL01000160">
    <property type="protein sequence ID" value="KAB2624746.1"/>
    <property type="molecule type" value="Genomic_DNA"/>
</dbReference>
<feature type="repeat" description="PPR" evidence="16">
    <location>
        <begin position="270"/>
        <end position="304"/>
    </location>
</feature>
<dbReference type="OrthoDB" id="600868at2759"/>
<dbReference type="SUPFAM" id="SSF53182">
    <property type="entry name" value="Pyrrolidone carboxyl peptidase (pyroglutamate aminopeptidase)"/>
    <property type="match status" value="1"/>
</dbReference>
<dbReference type="InterPro" id="IPR016125">
    <property type="entry name" value="Peptidase_C15-like"/>
</dbReference>
<evidence type="ECO:0000256" key="12">
    <source>
        <dbReference type="ARBA" id="ARBA00022807"/>
    </source>
</evidence>
<dbReference type="FunFam" id="2.160.20.10:FF:000032">
    <property type="entry name" value="Pectin lyase-like superfamily protein"/>
    <property type="match status" value="1"/>
</dbReference>
<name>A0A5N5H9Q1_9ROSA</name>
<dbReference type="InterPro" id="IPR000816">
    <property type="entry name" value="Peptidase_C15"/>
</dbReference>
<gene>
    <name evidence="19" type="ORF">D8674_016406</name>
</gene>
<evidence type="ECO:0000256" key="15">
    <source>
        <dbReference type="ARBA" id="ARBA00034074"/>
    </source>
</evidence>
<dbReference type="PANTHER" id="PTHR47926:SF442">
    <property type="entry name" value="PUTATIVE-RELATED"/>
    <property type="match status" value="1"/>
</dbReference>
<keyword evidence="5" id="KW-0963">Cytoplasm</keyword>
<evidence type="ECO:0000256" key="11">
    <source>
        <dbReference type="ARBA" id="ARBA00022801"/>
    </source>
</evidence>
<keyword evidence="7" id="KW-0964">Secreted</keyword>